<dbReference type="NCBIfam" id="TIGR00254">
    <property type="entry name" value="GGDEF"/>
    <property type="match status" value="1"/>
</dbReference>
<feature type="transmembrane region" description="Helical" evidence="4">
    <location>
        <begin position="169"/>
        <end position="192"/>
    </location>
</feature>
<dbReference type="GO" id="GO:0007165">
    <property type="term" value="P:signal transduction"/>
    <property type="evidence" value="ECO:0007669"/>
    <property type="project" value="InterPro"/>
</dbReference>
<proteinExistence type="predicted"/>
<evidence type="ECO:0000256" key="4">
    <source>
        <dbReference type="SAM" id="Phobius"/>
    </source>
</evidence>
<keyword evidence="4" id="KW-1133">Transmembrane helix</keyword>
<dbReference type="PANTHER" id="PTHR45138">
    <property type="entry name" value="REGULATORY COMPONENTS OF SENSORY TRANSDUCTION SYSTEM"/>
    <property type="match status" value="1"/>
</dbReference>
<dbReference type="Gene3D" id="3.30.70.270">
    <property type="match status" value="1"/>
</dbReference>
<name>A0A4V6Y717_9GAMM</name>
<accession>A0A4V6Y717</accession>
<dbReference type="GO" id="GO:0005886">
    <property type="term" value="C:plasma membrane"/>
    <property type="evidence" value="ECO:0007669"/>
    <property type="project" value="TreeGrafter"/>
</dbReference>
<keyword evidence="4" id="KW-0472">Membrane</keyword>
<feature type="domain" description="HAMP" evidence="5">
    <location>
        <begin position="190"/>
        <end position="246"/>
    </location>
</feature>
<dbReference type="PROSITE" id="PS50887">
    <property type="entry name" value="GGDEF"/>
    <property type="match status" value="1"/>
</dbReference>
<comment type="catalytic activity">
    <reaction evidence="3">
        <text>2 GTP = 3',3'-c-di-GMP + 2 diphosphate</text>
        <dbReference type="Rhea" id="RHEA:24898"/>
        <dbReference type="ChEBI" id="CHEBI:33019"/>
        <dbReference type="ChEBI" id="CHEBI:37565"/>
        <dbReference type="ChEBI" id="CHEBI:58805"/>
        <dbReference type="EC" id="2.7.7.65"/>
    </reaction>
</comment>
<dbReference type="GO" id="GO:1902201">
    <property type="term" value="P:negative regulation of bacterial-type flagellum-dependent cell motility"/>
    <property type="evidence" value="ECO:0007669"/>
    <property type="project" value="TreeGrafter"/>
</dbReference>
<protein>
    <recommendedName>
        <fullName evidence="2">diguanylate cyclase</fullName>
        <ecNumber evidence="2">2.7.7.65</ecNumber>
    </recommendedName>
</protein>
<dbReference type="EMBL" id="SZYH01000001">
    <property type="protein sequence ID" value="TKV69505.1"/>
    <property type="molecule type" value="Genomic_DNA"/>
</dbReference>
<feature type="domain" description="GGDEF" evidence="6">
    <location>
        <begin position="285"/>
        <end position="422"/>
    </location>
</feature>
<dbReference type="PROSITE" id="PS50885">
    <property type="entry name" value="HAMP"/>
    <property type="match status" value="1"/>
</dbReference>
<gene>
    <name evidence="7" type="ORF">FDP08_16015</name>
</gene>
<dbReference type="InterPro" id="IPR003660">
    <property type="entry name" value="HAMP_dom"/>
</dbReference>
<dbReference type="SUPFAM" id="SSF55073">
    <property type="entry name" value="Nucleotide cyclase"/>
    <property type="match status" value="1"/>
</dbReference>
<dbReference type="OrthoDB" id="5496380at2"/>
<dbReference type="Proteomes" id="UP000308488">
    <property type="component" value="Unassembled WGS sequence"/>
</dbReference>
<evidence type="ECO:0000256" key="2">
    <source>
        <dbReference type="ARBA" id="ARBA00012528"/>
    </source>
</evidence>
<evidence type="ECO:0000313" key="8">
    <source>
        <dbReference type="Proteomes" id="UP000308488"/>
    </source>
</evidence>
<evidence type="ECO:0000259" key="6">
    <source>
        <dbReference type="PROSITE" id="PS50887"/>
    </source>
</evidence>
<dbReference type="SMART" id="SM00267">
    <property type="entry name" value="GGDEF"/>
    <property type="match status" value="1"/>
</dbReference>
<evidence type="ECO:0000256" key="1">
    <source>
        <dbReference type="ARBA" id="ARBA00001946"/>
    </source>
</evidence>
<reference evidence="7 8" key="1">
    <citation type="submission" date="2019-05" db="EMBL/GenBank/DDBJ databases">
        <title>Marinobacter panjinensis sp. nov., a moderately halophilic bacterium isolated from sea tidal flat environment.</title>
        <authorList>
            <person name="Yang W."/>
            <person name="An M."/>
            <person name="He W."/>
            <person name="Luo X."/>
            <person name="Zhu L."/>
            <person name="Chen G."/>
            <person name="Zhang Y."/>
            <person name="Wang Y."/>
        </authorList>
    </citation>
    <scope>NUCLEOTIDE SEQUENCE [LARGE SCALE GENOMIC DNA]</scope>
    <source>
        <strain evidence="7 8">PJ-16</strain>
    </source>
</reference>
<dbReference type="FunFam" id="3.30.70.270:FF:000001">
    <property type="entry name" value="Diguanylate cyclase domain protein"/>
    <property type="match status" value="1"/>
</dbReference>
<dbReference type="RefSeq" id="WP_137437116.1">
    <property type="nucleotide sequence ID" value="NZ_SZYH01000001.1"/>
</dbReference>
<dbReference type="AlphaFoldDB" id="A0A4V6Y717"/>
<dbReference type="InterPro" id="IPR000160">
    <property type="entry name" value="GGDEF_dom"/>
</dbReference>
<dbReference type="PANTHER" id="PTHR45138:SF9">
    <property type="entry name" value="DIGUANYLATE CYCLASE DGCM-RELATED"/>
    <property type="match status" value="1"/>
</dbReference>
<comment type="cofactor">
    <cofactor evidence="1">
        <name>Mg(2+)</name>
        <dbReference type="ChEBI" id="CHEBI:18420"/>
    </cofactor>
</comment>
<organism evidence="7 8">
    <name type="scientific">Marinobacter panjinensis</name>
    <dbReference type="NCBI Taxonomy" id="2576384"/>
    <lineage>
        <taxon>Bacteria</taxon>
        <taxon>Pseudomonadati</taxon>
        <taxon>Pseudomonadota</taxon>
        <taxon>Gammaproteobacteria</taxon>
        <taxon>Pseudomonadales</taxon>
        <taxon>Marinobacteraceae</taxon>
        <taxon>Marinobacter</taxon>
    </lineage>
</organism>
<keyword evidence="4" id="KW-0812">Transmembrane</keyword>
<dbReference type="InterPro" id="IPR029787">
    <property type="entry name" value="Nucleotide_cyclase"/>
</dbReference>
<dbReference type="Gene3D" id="6.10.340.10">
    <property type="match status" value="1"/>
</dbReference>
<feature type="transmembrane region" description="Helical" evidence="4">
    <location>
        <begin position="21"/>
        <end position="41"/>
    </location>
</feature>
<evidence type="ECO:0000256" key="3">
    <source>
        <dbReference type="ARBA" id="ARBA00034247"/>
    </source>
</evidence>
<evidence type="ECO:0000313" key="7">
    <source>
        <dbReference type="EMBL" id="TKV69505.1"/>
    </source>
</evidence>
<dbReference type="GO" id="GO:0043709">
    <property type="term" value="P:cell adhesion involved in single-species biofilm formation"/>
    <property type="evidence" value="ECO:0007669"/>
    <property type="project" value="TreeGrafter"/>
</dbReference>
<sequence length="422" mass="46973">MKPEEKGAKVTRWHSITTRQALVTFVIALLLSAGTGVFQLVSDAQVVRAETREDMERLLNLVEASAAEAAFQLNPDLANQVVEGLYNYRSVRYVSLRDDFGRVLMEKGEASSEQAGILLQALFGDVTHFQKSLDYSVSRTPEPLPVGELRLVLSTASIGESYVQRGRRLFLLGIVEALSIAVLVVLVFHFLITRPLLSIYRAIAAVSLKQPGRWPRPDTPHSRRDELGRLVRELDNLMQAFQKGLDQRDALHQISTIDGLTGIPNRRFFDDFLEKCWYQAADQDQPLSLIFIDIDYFKPFNDNYGHAVGDDCLRSVAGALSGALTRPTDIVARYGGEEFVCVLPGTDLDGARAVAQRIRHDVNALAIPHSHSEAAPYVTVSMGVASAVPGHNEVDMIRLLEIADHRLYLAKDQGRNRCVWHD</sequence>
<dbReference type="EC" id="2.7.7.65" evidence="2"/>
<dbReference type="InterPro" id="IPR043128">
    <property type="entry name" value="Rev_trsase/Diguanyl_cyclase"/>
</dbReference>
<keyword evidence="8" id="KW-1185">Reference proteome</keyword>
<dbReference type="CDD" id="cd01949">
    <property type="entry name" value="GGDEF"/>
    <property type="match status" value="1"/>
</dbReference>
<dbReference type="Pfam" id="PF00990">
    <property type="entry name" value="GGDEF"/>
    <property type="match status" value="1"/>
</dbReference>
<comment type="caution">
    <text evidence="7">The sequence shown here is derived from an EMBL/GenBank/DDBJ whole genome shotgun (WGS) entry which is preliminary data.</text>
</comment>
<dbReference type="GO" id="GO:0052621">
    <property type="term" value="F:diguanylate cyclase activity"/>
    <property type="evidence" value="ECO:0007669"/>
    <property type="project" value="UniProtKB-EC"/>
</dbReference>
<evidence type="ECO:0000259" key="5">
    <source>
        <dbReference type="PROSITE" id="PS50885"/>
    </source>
</evidence>
<dbReference type="InterPro" id="IPR050469">
    <property type="entry name" value="Diguanylate_Cyclase"/>
</dbReference>